<name>A0AAE0KXQ5_9CHLO</name>
<dbReference type="AlphaFoldDB" id="A0AAE0KXQ5"/>
<sequence>MDSRLQCFVQLCARERRPCLPAIDATMLLCMASLPDKGGTKAGSLQHCSLAINNCHEDLGWLSQSAEGKSSDPSCEGELRLLQAYDYVVFTFVTFGPVDTGTGMLRVNASSMADALWVVLLQKKGRRHQLLKQRPPIPWKRSAAA</sequence>
<accession>A0AAE0KXQ5</accession>
<keyword evidence="2" id="KW-1185">Reference proteome</keyword>
<proteinExistence type="predicted"/>
<evidence type="ECO:0000313" key="2">
    <source>
        <dbReference type="Proteomes" id="UP001190700"/>
    </source>
</evidence>
<dbReference type="EMBL" id="LGRX02014657">
    <property type="protein sequence ID" value="KAK3264290.1"/>
    <property type="molecule type" value="Genomic_DNA"/>
</dbReference>
<dbReference type="Proteomes" id="UP001190700">
    <property type="component" value="Unassembled WGS sequence"/>
</dbReference>
<comment type="caution">
    <text evidence="1">The sequence shown here is derived from an EMBL/GenBank/DDBJ whole genome shotgun (WGS) entry which is preliminary data.</text>
</comment>
<reference evidence="1 2" key="1">
    <citation type="journal article" date="2015" name="Genome Biol. Evol.">
        <title>Comparative Genomics of a Bacterivorous Green Alga Reveals Evolutionary Causalities and Consequences of Phago-Mixotrophic Mode of Nutrition.</title>
        <authorList>
            <person name="Burns J.A."/>
            <person name="Paasch A."/>
            <person name="Narechania A."/>
            <person name="Kim E."/>
        </authorList>
    </citation>
    <scope>NUCLEOTIDE SEQUENCE [LARGE SCALE GENOMIC DNA]</scope>
    <source>
        <strain evidence="1 2">PLY_AMNH</strain>
    </source>
</reference>
<organism evidence="1 2">
    <name type="scientific">Cymbomonas tetramitiformis</name>
    <dbReference type="NCBI Taxonomy" id="36881"/>
    <lineage>
        <taxon>Eukaryota</taxon>
        <taxon>Viridiplantae</taxon>
        <taxon>Chlorophyta</taxon>
        <taxon>Pyramimonadophyceae</taxon>
        <taxon>Pyramimonadales</taxon>
        <taxon>Pyramimonadaceae</taxon>
        <taxon>Cymbomonas</taxon>
    </lineage>
</organism>
<protein>
    <submittedName>
        <fullName evidence="1">Uncharacterized protein</fullName>
    </submittedName>
</protein>
<gene>
    <name evidence="1" type="ORF">CYMTET_26962</name>
</gene>
<evidence type="ECO:0000313" key="1">
    <source>
        <dbReference type="EMBL" id="KAK3264290.1"/>
    </source>
</evidence>